<feature type="compositionally biased region" description="Low complexity" evidence="1">
    <location>
        <begin position="1"/>
        <end position="22"/>
    </location>
</feature>
<gene>
    <name evidence="2" type="ORF">E4V82_21525</name>
</gene>
<accession>A0A5N7J7D9</accession>
<organism evidence="2 3">
    <name type="scientific">Clostridium estertheticum</name>
    <dbReference type="NCBI Taxonomy" id="238834"/>
    <lineage>
        <taxon>Bacteria</taxon>
        <taxon>Bacillati</taxon>
        <taxon>Bacillota</taxon>
        <taxon>Clostridia</taxon>
        <taxon>Eubacteriales</taxon>
        <taxon>Clostridiaceae</taxon>
        <taxon>Clostridium</taxon>
    </lineage>
</organism>
<evidence type="ECO:0000313" key="3">
    <source>
        <dbReference type="Proteomes" id="UP000342249"/>
    </source>
</evidence>
<feature type="compositionally biased region" description="Polar residues" evidence="1">
    <location>
        <begin position="51"/>
        <end position="64"/>
    </location>
</feature>
<sequence>MNNKNKNANVSSSTSGATLQSSKESNDFKVGSVKVLSNEQSYASKDDPSADMSTMTNNVNSSTPEDVKEFNERSEAIRAAGKK</sequence>
<protein>
    <submittedName>
        <fullName evidence="2">Uncharacterized protein</fullName>
    </submittedName>
</protein>
<feature type="compositionally biased region" description="Basic and acidic residues" evidence="1">
    <location>
        <begin position="65"/>
        <end position="76"/>
    </location>
</feature>
<dbReference type="RefSeq" id="WP_152753811.1">
    <property type="nucleotide sequence ID" value="NZ_SPSE01000056.1"/>
</dbReference>
<feature type="region of interest" description="Disordered" evidence="1">
    <location>
        <begin position="1"/>
        <end position="83"/>
    </location>
</feature>
<proteinExistence type="predicted"/>
<evidence type="ECO:0000256" key="1">
    <source>
        <dbReference type="SAM" id="MobiDB-lite"/>
    </source>
</evidence>
<dbReference type="AlphaFoldDB" id="A0A5N7J7D9"/>
<evidence type="ECO:0000313" key="2">
    <source>
        <dbReference type="EMBL" id="MPQ64658.1"/>
    </source>
</evidence>
<name>A0A5N7J7D9_9CLOT</name>
<dbReference type="Proteomes" id="UP000342249">
    <property type="component" value="Unassembled WGS sequence"/>
</dbReference>
<comment type="caution">
    <text evidence="2">The sequence shown here is derived from an EMBL/GenBank/DDBJ whole genome shotgun (WGS) entry which is preliminary data.</text>
</comment>
<reference evidence="2 3" key="1">
    <citation type="journal article" date="2019" name="Lett. Appl. Microbiol.">
        <title>A case of 'blown pack' spoilage of vacuum-packaged pork likely associated with Clostridium estertheticum in Canada.</title>
        <authorList>
            <person name="Zhang P."/>
            <person name="Ward P."/>
            <person name="McMullen L.M."/>
            <person name="Yang X."/>
        </authorList>
    </citation>
    <scope>NUCLEOTIDE SEQUENCE [LARGE SCALE GENOMIC DNA]</scope>
    <source>
        <strain evidence="2 3">MA19</strain>
    </source>
</reference>
<dbReference type="EMBL" id="SPSF01000053">
    <property type="protein sequence ID" value="MPQ64658.1"/>
    <property type="molecule type" value="Genomic_DNA"/>
</dbReference>